<evidence type="ECO:0000256" key="1">
    <source>
        <dbReference type="SAM" id="MobiDB-lite"/>
    </source>
</evidence>
<accession>A0AAQ3JWQ1</accession>
<reference evidence="2 3" key="1">
    <citation type="submission" date="2023-10" db="EMBL/GenBank/DDBJ databases">
        <title>Chromosome-scale genome assembly provides insights into flower coloration mechanisms of Canna indica.</title>
        <authorList>
            <person name="Li C."/>
        </authorList>
    </citation>
    <scope>NUCLEOTIDE SEQUENCE [LARGE SCALE GENOMIC DNA]</scope>
    <source>
        <tissue evidence="2">Flower</tissue>
    </source>
</reference>
<sequence length="343" mass="37378">MLTWLSPPFSSPCHRNPSPSPPLTFHPLPQTRLKKLMEAHVLAFPFLLLAHVNCMLKLAELFSIVVLHVTFLNSHHNHRLLARNSGAYARLVRRPTFHFVSIIGAYAHLAVDGPGRVASDQVDKPLQGSSPRSPTRWRPRMAGPDLRHTRWAHGSVRLEVALGAAKDQELAYFSVAFSDSQHQRGVTFSINEVDVAPPFRQETHDGHVPLPSGKVQGIESSGIAFLESEIKHHRLRPAFVDQALQDGGQGESSGQVDRSELDLPAFLDGELEIRATSQEGVNSSRISAEDGVVEEGPVRPCCSGERMGGIGEAEERDAFGAGAQASKGHHSSAPVKLPSPTQE</sequence>
<feature type="compositionally biased region" description="Polar residues" evidence="1">
    <location>
        <begin position="275"/>
        <end position="286"/>
    </location>
</feature>
<proteinExistence type="predicted"/>
<dbReference type="AlphaFoldDB" id="A0AAQ3JWQ1"/>
<organism evidence="2 3">
    <name type="scientific">Canna indica</name>
    <name type="common">Indian-shot</name>
    <dbReference type="NCBI Taxonomy" id="4628"/>
    <lineage>
        <taxon>Eukaryota</taxon>
        <taxon>Viridiplantae</taxon>
        <taxon>Streptophyta</taxon>
        <taxon>Embryophyta</taxon>
        <taxon>Tracheophyta</taxon>
        <taxon>Spermatophyta</taxon>
        <taxon>Magnoliopsida</taxon>
        <taxon>Liliopsida</taxon>
        <taxon>Zingiberales</taxon>
        <taxon>Cannaceae</taxon>
        <taxon>Canna</taxon>
    </lineage>
</organism>
<evidence type="ECO:0000313" key="3">
    <source>
        <dbReference type="Proteomes" id="UP001327560"/>
    </source>
</evidence>
<evidence type="ECO:0000313" key="2">
    <source>
        <dbReference type="EMBL" id="WOK96176.1"/>
    </source>
</evidence>
<feature type="region of interest" description="Disordered" evidence="1">
    <location>
        <begin position="1"/>
        <end position="22"/>
    </location>
</feature>
<keyword evidence="3" id="KW-1185">Reference proteome</keyword>
<dbReference type="EMBL" id="CP136891">
    <property type="protein sequence ID" value="WOK96176.1"/>
    <property type="molecule type" value="Genomic_DNA"/>
</dbReference>
<gene>
    <name evidence="2" type="ORF">Cni_G04883</name>
</gene>
<name>A0AAQ3JWQ1_9LILI</name>
<dbReference type="Proteomes" id="UP001327560">
    <property type="component" value="Chromosome 2"/>
</dbReference>
<feature type="region of interest" description="Disordered" evidence="1">
    <location>
        <begin position="118"/>
        <end position="142"/>
    </location>
</feature>
<dbReference type="Gene3D" id="3.40.50.2000">
    <property type="entry name" value="Glycogen Phosphorylase B"/>
    <property type="match status" value="1"/>
</dbReference>
<protein>
    <submittedName>
        <fullName evidence="2">Uncharacterized protein</fullName>
    </submittedName>
</protein>
<feature type="region of interest" description="Disordered" evidence="1">
    <location>
        <begin position="274"/>
        <end position="343"/>
    </location>
</feature>